<keyword evidence="2" id="KW-0472">Membrane</keyword>
<name>A0ABT6W9E8_9ACTN</name>
<accession>A0ABT6W9E8</accession>
<keyword evidence="4" id="KW-1185">Reference proteome</keyword>
<sequence>MTPDTRTEPQRSAAAPLGPAPERHRTGPIQIVIIVLLILIPVCYGAVAAVQSYDNDGDKHAKAQTSGIIHGLPSRMQRDLYKVPVPYNVSDAGFLEANSWQVSSLYVQFTTSGGGLDTFLAQYGTSRAALLDGRITVTAAEAHRVGWTFPAGHHWAGADLKAKGSTPSHRIVVDLDNPDRPSVYVVASTVFK</sequence>
<dbReference type="Proteomes" id="UP001156398">
    <property type="component" value="Unassembled WGS sequence"/>
</dbReference>
<evidence type="ECO:0000256" key="1">
    <source>
        <dbReference type="SAM" id="MobiDB-lite"/>
    </source>
</evidence>
<comment type="caution">
    <text evidence="3">The sequence shown here is derived from an EMBL/GenBank/DDBJ whole genome shotgun (WGS) entry which is preliminary data.</text>
</comment>
<keyword evidence="2" id="KW-0812">Transmembrane</keyword>
<keyword evidence="2" id="KW-1133">Transmembrane helix</keyword>
<reference evidence="3 4" key="1">
    <citation type="submission" date="2023-05" db="EMBL/GenBank/DDBJ databases">
        <title>Streptantibioticus silvisoli sp. nov., acidotolerant actinomycetes 1 from pine litter.</title>
        <authorList>
            <person name="Swiecimska M."/>
            <person name="Golinska P."/>
            <person name="Sangal V."/>
            <person name="Wachnowicz B."/>
            <person name="Goodfellow M."/>
        </authorList>
    </citation>
    <scope>NUCLEOTIDE SEQUENCE [LARGE SCALE GENOMIC DNA]</scope>
    <source>
        <strain evidence="3 4">SL54</strain>
    </source>
</reference>
<dbReference type="EMBL" id="JAAGKO020000087">
    <property type="protein sequence ID" value="MDI5967392.1"/>
    <property type="molecule type" value="Genomic_DNA"/>
</dbReference>
<feature type="transmembrane region" description="Helical" evidence="2">
    <location>
        <begin position="29"/>
        <end position="50"/>
    </location>
</feature>
<evidence type="ECO:0000313" key="4">
    <source>
        <dbReference type="Proteomes" id="UP001156398"/>
    </source>
</evidence>
<evidence type="ECO:0000256" key="2">
    <source>
        <dbReference type="SAM" id="Phobius"/>
    </source>
</evidence>
<dbReference type="RefSeq" id="WP_271325485.1">
    <property type="nucleotide sequence ID" value="NZ_JAAGKO020000087.1"/>
</dbReference>
<evidence type="ECO:0000313" key="3">
    <source>
        <dbReference type="EMBL" id="MDI5967392.1"/>
    </source>
</evidence>
<gene>
    <name evidence="3" type="ORF">POF43_032505</name>
</gene>
<organism evidence="3 4">
    <name type="scientific">Streptantibioticus silvisoli</name>
    <dbReference type="NCBI Taxonomy" id="2705255"/>
    <lineage>
        <taxon>Bacteria</taxon>
        <taxon>Bacillati</taxon>
        <taxon>Actinomycetota</taxon>
        <taxon>Actinomycetes</taxon>
        <taxon>Kitasatosporales</taxon>
        <taxon>Streptomycetaceae</taxon>
        <taxon>Streptantibioticus</taxon>
    </lineage>
</organism>
<evidence type="ECO:0008006" key="5">
    <source>
        <dbReference type="Google" id="ProtNLM"/>
    </source>
</evidence>
<proteinExistence type="predicted"/>
<protein>
    <recommendedName>
        <fullName evidence="5">Sugar kinase</fullName>
    </recommendedName>
</protein>
<feature type="region of interest" description="Disordered" evidence="1">
    <location>
        <begin position="1"/>
        <end position="21"/>
    </location>
</feature>